<keyword evidence="3" id="KW-1185">Reference proteome</keyword>
<dbReference type="EMBL" id="JBBMGJ010000006">
    <property type="protein sequence ID" value="MEK0145269.1"/>
    <property type="molecule type" value="Genomic_DNA"/>
</dbReference>
<evidence type="ECO:0000313" key="3">
    <source>
        <dbReference type="Proteomes" id="UP001371299"/>
    </source>
</evidence>
<feature type="chain" id="PRO_5046552726" evidence="1">
    <location>
        <begin position="22"/>
        <end position="41"/>
    </location>
</feature>
<evidence type="ECO:0000256" key="1">
    <source>
        <dbReference type="SAM" id="SignalP"/>
    </source>
</evidence>
<feature type="signal peptide" evidence="1">
    <location>
        <begin position="1"/>
        <end position="21"/>
    </location>
</feature>
<protein>
    <submittedName>
        <fullName evidence="2">Uncharacterized protein</fullName>
    </submittedName>
</protein>
<accession>A0ABU8Y0X6</accession>
<keyword evidence="1" id="KW-0732">Signal</keyword>
<proteinExistence type="predicted"/>
<organism evidence="2 3">
    <name type="scientific">Corynebacterium yonathiae</name>
    <dbReference type="NCBI Taxonomy" id="2913504"/>
    <lineage>
        <taxon>Bacteria</taxon>
        <taxon>Bacillati</taxon>
        <taxon>Actinomycetota</taxon>
        <taxon>Actinomycetes</taxon>
        <taxon>Mycobacteriales</taxon>
        <taxon>Corynebacteriaceae</taxon>
        <taxon>Corynebacterium</taxon>
    </lineage>
</organism>
<reference evidence="2 3" key="1">
    <citation type="submission" date="2024-01" db="EMBL/GenBank/DDBJ databases">
        <title>Description of two novel Corynebacterium species isolated from human nasal passages and skin.</title>
        <authorList>
            <person name="Popowitch E."/>
            <person name="Tran T.H."/>
            <person name="Escapa I.F."/>
            <person name="Bhatt E."/>
            <person name="Sozat A.K."/>
            <person name="Roberts A.Q."/>
            <person name="Segre J.A."/>
            <person name="Kong H."/>
            <person name="Conlan S."/>
            <person name="Lemon K.P."/>
            <person name="Kelly M.S."/>
        </authorList>
    </citation>
    <scope>NUCLEOTIDE SEQUENCE [LARGE SCALE GENOMIC DNA]</scope>
    <source>
        <strain evidence="2 3">KPL2619</strain>
    </source>
</reference>
<dbReference type="RefSeq" id="WP_255711729.1">
    <property type="nucleotide sequence ID" value="NZ_JAKMUZ010000006.1"/>
</dbReference>
<dbReference type="Proteomes" id="UP001371299">
    <property type="component" value="Unassembled WGS sequence"/>
</dbReference>
<evidence type="ECO:0000313" key="2">
    <source>
        <dbReference type="EMBL" id="MEK0145269.1"/>
    </source>
</evidence>
<comment type="caution">
    <text evidence="2">The sequence shown here is derived from an EMBL/GenBank/DDBJ whole genome shotgun (WGS) entry which is preliminary data.</text>
</comment>
<sequence>MQRTVIFAILAALCLAGCAQPAPDRPLPASVGAAPLADVPS</sequence>
<name>A0ABU8Y0X6_9CORY</name>
<gene>
    <name evidence="2" type="ORF">WMQ01_04170</name>
</gene>